<organism evidence="2 3">
    <name type="scientific">Oryzias melastigma</name>
    <name type="common">Marine medaka</name>
    <dbReference type="NCBI Taxonomy" id="30732"/>
    <lineage>
        <taxon>Eukaryota</taxon>
        <taxon>Metazoa</taxon>
        <taxon>Chordata</taxon>
        <taxon>Craniata</taxon>
        <taxon>Vertebrata</taxon>
        <taxon>Euteleostomi</taxon>
        <taxon>Actinopterygii</taxon>
        <taxon>Neopterygii</taxon>
        <taxon>Teleostei</taxon>
        <taxon>Neoteleostei</taxon>
        <taxon>Acanthomorphata</taxon>
        <taxon>Ovalentaria</taxon>
        <taxon>Atherinomorphae</taxon>
        <taxon>Beloniformes</taxon>
        <taxon>Adrianichthyidae</taxon>
        <taxon>Oryziinae</taxon>
        <taxon>Oryzias</taxon>
    </lineage>
</organism>
<dbReference type="EMBL" id="WKFB01000006">
    <property type="protein sequence ID" value="KAF6739470.1"/>
    <property type="molecule type" value="Genomic_DNA"/>
</dbReference>
<evidence type="ECO:0000256" key="1">
    <source>
        <dbReference type="SAM" id="MobiDB-lite"/>
    </source>
</evidence>
<feature type="compositionally biased region" description="Basic and acidic residues" evidence="1">
    <location>
        <begin position="58"/>
        <end position="71"/>
    </location>
</feature>
<accession>A0A834FT39</accession>
<evidence type="ECO:0000313" key="3">
    <source>
        <dbReference type="Proteomes" id="UP000646548"/>
    </source>
</evidence>
<dbReference type="Proteomes" id="UP000646548">
    <property type="component" value="Unassembled WGS sequence"/>
</dbReference>
<dbReference type="AlphaFoldDB" id="A0A834FT39"/>
<protein>
    <submittedName>
        <fullName evidence="2">Uncharacterized protein</fullName>
    </submittedName>
</protein>
<reference evidence="2" key="1">
    <citation type="journal article" name="BMC Genomics">
        <title>Long-read sequencing and de novo genome assembly of marine medaka (Oryzias melastigma).</title>
        <authorList>
            <person name="Liang P."/>
            <person name="Saqib H.S.A."/>
            <person name="Ni X."/>
            <person name="Shen Y."/>
        </authorList>
    </citation>
    <scope>NUCLEOTIDE SEQUENCE</scope>
    <source>
        <strain evidence="2">Bigg-433</strain>
    </source>
</reference>
<gene>
    <name evidence="2" type="ORF">FQA47_018297</name>
</gene>
<comment type="caution">
    <text evidence="2">The sequence shown here is derived from an EMBL/GenBank/DDBJ whole genome shotgun (WGS) entry which is preliminary data.</text>
</comment>
<sequence>MTAAKAPPPASSDVELHAVMLECMRRLRRRSASRLSVLLQKRHKARVRDAEAASSETETGRSFDTDESLQR</sequence>
<proteinExistence type="predicted"/>
<evidence type="ECO:0000313" key="2">
    <source>
        <dbReference type="EMBL" id="KAF6739470.1"/>
    </source>
</evidence>
<feature type="region of interest" description="Disordered" evidence="1">
    <location>
        <begin position="41"/>
        <end position="71"/>
    </location>
</feature>
<name>A0A834FT39_ORYME</name>